<organism evidence="1 2">
    <name type="scientific">Leuconostoc aquikimchii</name>
    <dbReference type="NCBI Taxonomy" id="3236804"/>
    <lineage>
        <taxon>Bacteria</taxon>
        <taxon>Bacillati</taxon>
        <taxon>Bacillota</taxon>
        <taxon>Bacilli</taxon>
        <taxon>Lactobacillales</taxon>
        <taxon>Lactobacillaceae</taxon>
        <taxon>Leuconostoc</taxon>
    </lineage>
</organism>
<evidence type="ECO:0000313" key="1">
    <source>
        <dbReference type="EMBL" id="MEX0380037.1"/>
    </source>
</evidence>
<dbReference type="RefSeq" id="WP_367973468.1">
    <property type="nucleotide sequence ID" value="NZ_JBFPEQ010000001.1"/>
</dbReference>
<accession>A0ABV3S0T1</accession>
<reference evidence="1 2" key="1">
    <citation type="submission" date="2024-07" db="EMBL/GenBank/DDBJ databases">
        <authorList>
            <person name="Yun M."/>
        </authorList>
    </citation>
    <scope>NUCLEOTIDE SEQUENCE [LARGE SCALE GENOMIC DNA]</scope>
    <source>
        <strain evidence="1 2">MS01</strain>
    </source>
</reference>
<name>A0ABV3S0T1_9LACO</name>
<keyword evidence="2" id="KW-1185">Reference proteome</keyword>
<sequence>MQLPEFRRALEQALPTQIVESVLMKAYAFQEEKNNARKERAQYGTVRLERNADTMWENIVSNLLVSLQGKKDADILKQLEEPDFIDTITDMLEEVEFNTES</sequence>
<comment type="caution">
    <text evidence="1">The sequence shown here is derived from an EMBL/GenBank/DDBJ whole genome shotgun (WGS) entry which is preliminary data.</text>
</comment>
<gene>
    <name evidence="1" type="ORF">AB3K24_01490</name>
</gene>
<proteinExistence type="predicted"/>
<evidence type="ECO:0000313" key="2">
    <source>
        <dbReference type="Proteomes" id="UP001556617"/>
    </source>
</evidence>
<protein>
    <submittedName>
        <fullName evidence="1">Uncharacterized protein</fullName>
    </submittedName>
</protein>
<dbReference type="EMBL" id="JBFPER010000001">
    <property type="protein sequence ID" value="MEX0380037.1"/>
    <property type="molecule type" value="Genomic_DNA"/>
</dbReference>
<dbReference type="Proteomes" id="UP001556617">
    <property type="component" value="Unassembled WGS sequence"/>
</dbReference>